<dbReference type="OrthoDB" id="9785345at2"/>
<dbReference type="GO" id="GO:0016787">
    <property type="term" value="F:hydrolase activity"/>
    <property type="evidence" value="ECO:0007669"/>
    <property type="project" value="UniProtKB-KW"/>
</dbReference>
<evidence type="ECO:0000256" key="1">
    <source>
        <dbReference type="SAM" id="MobiDB-lite"/>
    </source>
</evidence>
<feature type="compositionally biased region" description="Low complexity" evidence="1">
    <location>
        <begin position="443"/>
        <end position="456"/>
    </location>
</feature>
<accession>A0A1H7GZD0</accession>
<dbReference type="Gene3D" id="1.10.10.2520">
    <property type="entry name" value="Cell wall hydrolase SleB, domain 1"/>
    <property type="match status" value="1"/>
</dbReference>
<dbReference type="EMBL" id="FNZZ01000001">
    <property type="protein sequence ID" value="SEK43394.1"/>
    <property type="molecule type" value="Genomic_DNA"/>
</dbReference>
<feature type="region of interest" description="Disordered" evidence="1">
    <location>
        <begin position="408"/>
        <end position="456"/>
    </location>
</feature>
<dbReference type="InterPro" id="IPR011105">
    <property type="entry name" value="Cell_wall_hydrolase_SleB"/>
</dbReference>
<evidence type="ECO:0000313" key="4">
    <source>
        <dbReference type="Proteomes" id="UP000199214"/>
    </source>
</evidence>
<organism evidence="3 4">
    <name type="scientific">Sphingomonas palmae</name>
    <dbReference type="NCBI Taxonomy" id="1855283"/>
    <lineage>
        <taxon>Bacteria</taxon>
        <taxon>Pseudomonadati</taxon>
        <taxon>Pseudomonadota</taxon>
        <taxon>Alphaproteobacteria</taxon>
        <taxon>Sphingomonadales</taxon>
        <taxon>Sphingomonadaceae</taxon>
        <taxon>Sphingomonas</taxon>
    </lineage>
</organism>
<keyword evidence="4" id="KW-1185">Reference proteome</keyword>
<protein>
    <submittedName>
        <fullName evidence="3">Cell Wall Hydrolase</fullName>
    </submittedName>
</protein>
<evidence type="ECO:0000313" key="3">
    <source>
        <dbReference type="EMBL" id="SEK43394.1"/>
    </source>
</evidence>
<reference evidence="4" key="1">
    <citation type="submission" date="2016-10" db="EMBL/GenBank/DDBJ databases">
        <authorList>
            <person name="Varghese N."/>
            <person name="Submissions S."/>
        </authorList>
    </citation>
    <scope>NUCLEOTIDE SEQUENCE [LARGE SCALE GENOMIC DNA]</scope>
    <source>
        <strain evidence="4">JS21-1</strain>
    </source>
</reference>
<dbReference type="Pfam" id="PF07486">
    <property type="entry name" value="Hydrolase_2"/>
    <property type="match status" value="1"/>
</dbReference>
<sequence>MTPPPSSAQVSPRLRAILSLVGIAAVAVPAWVVTHPPAMQHRPAALRALAKRKVVPATVLPPVGPVELVDLTPQDAKAFNDGVPFVTGPNPAARPFRIAGDAASIARATDCLAAAEIYEAGNDPEGQRAVAQVVLNRLRHPAFPKTVCGVVFEGQERATGCQFTFTCDGALTRWTPSETMLRDARARATQALSGRVYKPVGYSTHYHTDWVVPYWQSSLDKVAAVHSHLFFRWAGWWGTPPAFNRTVGSVEPSIPKLAAISDAHRLADAIDEAEDALAAAMPLFADLPAGAQPAAAPLPLAQPGALKPVIEDTDTFLVVIDPRQADAWPALAQRACGDRPHCKLMGWADARLVPASATIAPQQYATMGFSYLRDRANGFDRALWNCSQFRRADPTQCMRGRGALTAVPVSRPASNDVTPPRGPAALPGVRRSSTPAAAPAPPAAKADATAGQTAVQ</sequence>
<proteinExistence type="predicted"/>
<dbReference type="STRING" id="1855283.SAMN05216382_0400"/>
<gene>
    <name evidence="3" type="ORF">SAMN05216382_0400</name>
</gene>
<dbReference type="AlphaFoldDB" id="A0A1H7GZD0"/>
<dbReference type="Proteomes" id="UP000199214">
    <property type="component" value="Unassembled WGS sequence"/>
</dbReference>
<name>A0A1H7GZD0_9SPHN</name>
<keyword evidence="3" id="KW-0378">Hydrolase</keyword>
<evidence type="ECO:0000259" key="2">
    <source>
        <dbReference type="Pfam" id="PF07486"/>
    </source>
</evidence>
<dbReference type="InterPro" id="IPR042047">
    <property type="entry name" value="SleB_dom1"/>
</dbReference>
<feature type="domain" description="Cell wall hydrolase SleB" evidence="2">
    <location>
        <begin position="122"/>
        <end position="231"/>
    </location>
</feature>